<keyword evidence="4" id="KW-1185">Reference proteome</keyword>
<dbReference type="RefSeq" id="WP_114843093.1">
    <property type="nucleotide sequence ID" value="NZ_CP031219.1"/>
</dbReference>
<evidence type="ECO:0000259" key="2">
    <source>
        <dbReference type="SMART" id="SM00867"/>
    </source>
</evidence>
<comment type="caution">
    <text evidence="3">The sequence shown here is derived from an EMBL/GenBank/DDBJ whole genome shotgun (WGS) entry which is preliminary data.</text>
</comment>
<dbReference type="EMBL" id="NXID01000055">
    <property type="protein sequence ID" value="RXK13792.1"/>
    <property type="molecule type" value="Genomic_DNA"/>
</dbReference>
<dbReference type="InterPro" id="IPR036761">
    <property type="entry name" value="TTHA0802/YceI-like_sf"/>
</dbReference>
<dbReference type="SMART" id="SM00867">
    <property type="entry name" value="YceI"/>
    <property type="match status" value="1"/>
</dbReference>
<accession>A0AAX2AD95</accession>
<name>A0AAX2AD95_9BACT</name>
<dbReference type="InterPro" id="IPR007372">
    <property type="entry name" value="Lipid/polyisoprenoid-bd_YceI"/>
</dbReference>
<dbReference type="AlphaFoldDB" id="A0AAX2AD95"/>
<dbReference type="Pfam" id="PF04264">
    <property type="entry name" value="YceI"/>
    <property type="match status" value="1"/>
</dbReference>
<dbReference type="SUPFAM" id="SSF101874">
    <property type="entry name" value="YceI-like"/>
    <property type="match status" value="1"/>
</dbReference>
<feature type="chain" id="PRO_5043477708" description="Lipid/polyisoprenoid-binding YceI-like domain-containing protein" evidence="1">
    <location>
        <begin position="17"/>
        <end position="174"/>
    </location>
</feature>
<proteinExistence type="predicted"/>
<evidence type="ECO:0000313" key="4">
    <source>
        <dbReference type="Proteomes" id="UP000290092"/>
    </source>
</evidence>
<dbReference type="KEGG" id="amyt:AMYT_2756"/>
<sequence length="174" mass="19799">MYKLILVALLAVFANAQSLNFSTGKIEAHTEIFGDSNINPFSENIQSTLSIKEKIDSLKGVIKINTLSLHSNNEKRDEHMYELLNTTLHPQISFEITSLTKIEEFYEIQGVLTLNGVKQVIMSKANILEENNHIILNGDFSINLTSFELKPPKLLFLTVRDRIDIKYNLDYIKG</sequence>
<organism evidence="3 4">
    <name type="scientific">Malaciobacter mytili LMG 24559</name>
    <dbReference type="NCBI Taxonomy" id="1032238"/>
    <lineage>
        <taxon>Bacteria</taxon>
        <taxon>Pseudomonadati</taxon>
        <taxon>Campylobacterota</taxon>
        <taxon>Epsilonproteobacteria</taxon>
        <taxon>Campylobacterales</taxon>
        <taxon>Arcobacteraceae</taxon>
        <taxon>Malaciobacter</taxon>
    </lineage>
</organism>
<dbReference type="Proteomes" id="UP000290092">
    <property type="component" value="Unassembled WGS sequence"/>
</dbReference>
<dbReference type="Gene3D" id="2.40.128.110">
    <property type="entry name" value="Lipid/polyisoprenoid-binding, YceI-like"/>
    <property type="match status" value="1"/>
</dbReference>
<dbReference type="PANTHER" id="PTHR34406:SF1">
    <property type="entry name" value="PROTEIN YCEI"/>
    <property type="match status" value="1"/>
</dbReference>
<gene>
    <name evidence="3" type="ORF">CP985_12655</name>
</gene>
<keyword evidence="1" id="KW-0732">Signal</keyword>
<reference evidence="3 4" key="1">
    <citation type="submission" date="2017-09" db="EMBL/GenBank/DDBJ databases">
        <title>Genomics of the genus Arcobacter.</title>
        <authorList>
            <person name="Perez-Cataluna A."/>
            <person name="Figueras M.J."/>
            <person name="Salas-Masso N."/>
        </authorList>
    </citation>
    <scope>NUCLEOTIDE SEQUENCE [LARGE SCALE GENOMIC DNA]</scope>
    <source>
        <strain evidence="3 4">CECT 7386</strain>
    </source>
</reference>
<protein>
    <recommendedName>
        <fullName evidence="2">Lipid/polyisoprenoid-binding YceI-like domain-containing protein</fullName>
    </recommendedName>
</protein>
<feature type="signal peptide" evidence="1">
    <location>
        <begin position="1"/>
        <end position="16"/>
    </location>
</feature>
<feature type="domain" description="Lipid/polyisoprenoid-binding YceI-like" evidence="2">
    <location>
        <begin position="15"/>
        <end position="172"/>
    </location>
</feature>
<evidence type="ECO:0000256" key="1">
    <source>
        <dbReference type="SAM" id="SignalP"/>
    </source>
</evidence>
<dbReference type="PANTHER" id="PTHR34406">
    <property type="entry name" value="PROTEIN YCEI"/>
    <property type="match status" value="1"/>
</dbReference>
<evidence type="ECO:0000313" key="3">
    <source>
        <dbReference type="EMBL" id="RXK13792.1"/>
    </source>
</evidence>